<dbReference type="HOGENOM" id="CLU_056751_0_0_1"/>
<dbReference type="Proteomes" id="UP000001996">
    <property type="component" value="Unassembled WGS sequence"/>
</dbReference>
<evidence type="ECO:0000313" key="2">
    <source>
        <dbReference type="Proteomes" id="UP000001996"/>
    </source>
</evidence>
<dbReference type="InParanoid" id="A5E4G2"/>
<organism evidence="1 2">
    <name type="scientific">Lodderomyces elongisporus (strain ATCC 11503 / CBS 2605 / JCM 1781 / NBRC 1676 / NRRL YB-4239)</name>
    <name type="common">Yeast</name>
    <name type="synonym">Saccharomyces elongisporus</name>
    <dbReference type="NCBI Taxonomy" id="379508"/>
    <lineage>
        <taxon>Eukaryota</taxon>
        <taxon>Fungi</taxon>
        <taxon>Dikarya</taxon>
        <taxon>Ascomycota</taxon>
        <taxon>Saccharomycotina</taxon>
        <taxon>Pichiomycetes</taxon>
        <taxon>Debaryomycetaceae</taxon>
        <taxon>Candida/Lodderomyces clade</taxon>
        <taxon>Lodderomyces</taxon>
    </lineage>
</organism>
<proteinExistence type="predicted"/>
<dbReference type="EMBL" id="CH981529">
    <property type="protein sequence ID" value="EDK46320.1"/>
    <property type="molecule type" value="Genomic_DNA"/>
</dbReference>
<dbReference type="AlphaFoldDB" id="A5E4G2"/>
<evidence type="ECO:0000313" key="1">
    <source>
        <dbReference type="EMBL" id="EDK46320.1"/>
    </source>
</evidence>
<name>A5E4G2_LODEL</name>
<accession>A5E4G2</accession>
<dbReference type="KEGG" id="lel:PVL30_004217"/>
<dbReference type="GeneID" id="5231635"/>
<reference evidence="1 2" key="1">
    <citation type="journal article" date="2009" name="Nature">
        <title>Evolution of pathogenicity and sexual reproduction in eight Candida genomes.</title>
        <authorList>
            <person name="Butler G."/>
            <person name="Rasmussen M.D."/>
            <person name="Lin M.F."/>
            <person name="Santos M.A."/>
            <person name="Sakthikumar S."/>
            <person name="Munro C.A."/>
            <person name="Rheinbay E."/>
            <person name="Grabherr M."/>
            <person name="Forche A."/>
            <person name="Reedy J.L."/>
            <person name="Agrafioti I."/>
            <person name="Arnaud M.B."/>
            <person name="Bates S."/>
            <person name="Brown A.J."/>
            <person name="Brunke S."/>
            <person name="Costanzo M.C."/>
            <person name="Fitzpatrick D.A."/>
            <person name="de Groot P.W."/>
            <person name="Harris D."/>
            <person name="Hoyer L.L."/>
            <person name="Hube B."/>
            <person name="Klis F.M."/>
            <person name="Kodira C."/>
            <person name="Lennard N."/>
            <person name="Logue M.E."/>
            <person name="Martin R."/>
            <person name="Neiman A.M."/>
            <person name="Nikolaou E."/>
            <person name="Quail M.A."/>
            <person name="Quinn J."/>
            <person name="Santos M.C."/>
            <person name="Schmitzberger F.F."/>
            <person name="Sherlock G."/>
            <person name="Shah P."/>
            <person name="Silverstein K.A."/>
            <person name="Skrzypek M.S."/>
            <person name="Soll D."/>
            <person name="Staggs R."/>
            <person name="Stansfield I."/>
            <person name="Stumpf M.P."/>
            <person name="Sudbery P.E."/>
            <person name="Srikantha T."/>
            <person name="Zeng Q."/>
            <person name="Berman J."/>
            <person name="Berriman M."/>
            <person name="Heitman J."/>
            <person name="Gow N.A."/>
            <person name="Lorenz M.C."/>
            <person name="Birren B.W."/>
            <person name="Kellis M."/>
            <person name="Cuomo C.A."/>
        </authorList>
    </citation>
    <scope>NUCLEOTIDE SEQUENCE [LARGE SCALE GENOMIC DNA]</scope>
    <source>
        <strain evidence="2">ATCC 11503 / BCRC 21390 / CBS 2605 / JCM 1781 / NBRC 1676 / NRRL YB-4239</strain>
    </source>
</reference>
<keyword evidence="2" id="KW-1185">Reference proteome</keyword>
<protein>
    <submittedName>
        <fullName evidence="1">Uncharacterized protein</fullName>
    </submittedName>
</protein>
<dbReference type="VEuPathDB" id="FungiDB:LELG_04501"/>
<sequence length="355" mass="39949">MAQTTTSEGTTTTKLDLSDPPAYLNGSIAKEKSTIYHSEEKQSFLGQDDALNAAKSYKMVIANQCWSSNYKVFVSQDSFEKFKTFKKTKKEKKSNEITIPLQSEGVGIPLFKVKAHCWFGFLTFYKCVPSVDKSAFDIAKDKFEFCKVKKHTHVGYDSFVFEFTPDPENRSSDFTLTLFSSGVFPINDYEYNGKRYRWVDESRCGGVTKQVARKFAFTHTVLQSNQPSMLDNWDGKNHSLDKQKGNPLLDGLLKKRFKWGTKKIKEEYYGENDNTQLSETVATCLKLGYAMLQTESLHNNNACEVNQESILSVNLDVLVLVCVATVLKRKKDIVEQANIAAAAAAAFKTCASVCS</sequence>
<dbReference type="eggNOG" id="ENOG502RQ2Z">
    <property type="taxonomic scope" value="Eukaryota"/>
</dbReference>
<gene>
    <name evidence="1" type="ORF">LELG_04501</name>
</gene>